<dbReference type="Gene3D" id="3.30.720.120">
    <property type="match status" value="1"/>
</dbReference>
<dbReference type="InterPro" id="IPR029068">
    <property type="entry name" value="Glyas_Bleomycin-R_OHBP_Dase"/>
</dbReference>
<organism evidence="2">
    <name type="scientific">Rhodopseudomonas palustris (strain BisA53)</name>
    <dbReference type="NCBI Taxonomy" id="316055"/>
    <lineage>
        <taxon>Bacteria</taxon>
        <taxon>Pseudomonadati</taxon>
        <taxon>Pseudomonadota</taxon>
        <taxon>Alphaproteobacteria</taxon>
        <taxon>Hyphomicrobiales</taxon>
        <taxon>Nitrobacteraceae</taxon>
        <taxon>Rhodopseudomonas</taxon>
    </lineage>
</organism>
<dbReference type="Gene3D" id="3.30.720.110">
    <property type="match status" value="1"/>
</dbReference>
<dbReference type="CDD" id="cd08359">
    <property type="entry name" value="VOC_like"/>
    <property type="match status" value="1"/>
</dbReference>
<reference evidence="2" key="1">
    <citation type="submission" date="2006-09" db="EMBL/GenBank/DDBJ databases">
        <title>Complete sequence of Rhodopseudomonas palustris BisA53.</title>
        <authorList>
            <consortium name="US DOE Joint Genome Institute"/>
            <person name="Copeland A."/>
            <person name="Lucas S."/>
            <person name="Lapidus A."/>
            <person name="Barry K."/>
            <person name="Detter J.C."/>
            <person name="Glavina del Rio T."/>
            <person name="Hammon N."/>
            <person name="Israni S."/>
            <person name="Dalin E."/>
            <person name="Tice H."/>
            <person name="Pitluck S."/>
            <person name="Chain P."/>
            <person name="Malfatti S."/>
            <person name="Shin M."/>
            <person name="Vergez L."/>
            <person name="Schmutz J."/>
            <person name="Larimer F."/>
            <person name="Land M."/>
            <person name="Hauser L."/>
            <person name="Pelletier D.A."/>
            <person name="Kyrpides N."/>
            <person name="Kim E."/>
            <person name="Harwood C.S."/>
            <person name="Oda Y."/>
            <person name="Richardson P."/>
        </authorList>
    </citation>
    <scope>NUCLEOTIDE SEQUENCE [LARGE SCALE GENOMIC DNA]</scope>
    <source>
        <strain evidence="2">BisA53</strain>
    </source>
</reference>
<dbReference type="OrthoDB" id="9798201at2"/>
<sequence>MRCSSYYPVIMTPDVAATASFYVAHFGFRPLFETDWYVHLQSEHDSSVNLAVLDGSHPTVPAAGRGKVSGLILNFEVEDPDAEYARLRAANLPILLELRDEDFGQRHFITADPNGVLIDIIKPIPPSADYAAQYVDRSAATQA</sequence>
<evidence type="ECO:0000313" key="2">
    <source>
        <dbReference type="EMBL" id="ABJ04661.1"/>
    </source>
</evidence>
<gene>
    <name evidence="2" type="ordered locus">RPE_0704</name>
</gene>
<dbReference type="eggNOG" id="COG0346">
    <property type="taxonomic scope" value="Bacteria"/>
</dbReference>
<dbReference type="InterPro" id="IPR004360">
    <property type="entry name" value="Glyas_Fos-R_dOase_dom"/>
</dbReference>
<keyword evidence="2" id="KW-0560">Oxidoreductase</keyword>
<feature type="domain" description="VOC" evidence="1">
    <location>
        <begin position="4"/>
        <end position="123"/>
    </location>
</feature>
<protein>
    <submittedName>
        <fullName evidence="2">Glyoxalase/bleomycin resistance protein/dioxygenase</fullName>
    </submittedName>
</protein>
<proteinExistence type="predicted"/>
<dbReference type="HOGENOM" id="CLU_046006_13_1_5"/>
<evidence type="ECO:0000259" key="1">
    <source>
        <dbReference type="PROSITE" id="PS51819"/>
    </source>
</evidence>
<dbReference type="PROSITE" id="PS51819">
    <property type="entry name" value="VOC"/>
    <property type="match status" value="1"/>
</dbReference>
<keyword evidence="2" id="KW-0223">Dioxygenase</keyword>
<dbReference type="InterPro" id="IPR037523">
    <property type="entry name" value="VOC_core"/>
</dbReference>
<name>Q07TS3_RHOP5</name>
<dbReference type="Pfam" id="PF00903">
    <property type="entry name" value="Glyoxalase"/>
    <property type="match status" value="1"/>
</dbReference>
<dbReference type="KEGG" id="rpe:RPE_0704"/>
<dbReference type="AlphaFoldDB" id="Q07TS3"/>
<accession>Q07TS3</accession>
<dbReference type="EMBL" id="CP000463">
    <property type="protein sequence ID" value="ABJ04661.1"/>
    <property type="molecule type" value="Genomic_DNA"/>
</dbReference>
<dbReference type="GO" id="GO:0051213">
    <property type="term" value="F:dioxygenase activity"/>
    <property type="evidence" value="ECO:0007669"/>
    <property type="project" value="UniProtKB-KW"/>
</dbReference>
<dbReference type="STRING" id="316055.RPE_0704"/>
<dbReference type="SUPFAM" id="SSF54593">
    <property type="entry name" value="Glyoxalase/Bleomycin resistance protein/Dihydroxybiphenyl dioxygenase"/>
    <property type="match status" value="1"/>
</dbReference>